<keyword evidence="2" id="KW-0238">DNA-binding</keyword>
<proteinExistence type="predicted"/>
<dbReference type="InterPro" id="IPR036390">
    <property type="entry name" value="WH_DNA-bd_sf"/>
</dbReference>
<evidence type="ECO:0000313" key="6">
    <source>
        <dbReference type="Proteomes" id="UP001500886"/>
    </source>
</evidence>
<dbReference type="SMART" id="SM00866">
    <property type="entry name" value="UTRA"/>
    <property type="match status" value="1"/>
</dbReference>
<dbReference type="CDD" id="cd07377">
    <property type="entry name" value="WHTH_GntR"/>
    <property type="match status" value="1"/>
</dbReference>
<dbReference type="InterPro" id="IPR036388">
    <property type="entry name" value="WH-like_DNA-bd_sf"/>
</dbReference>
<organism evidence="5 6">
    <name type="scientific">Streptomyces luteosporeus</name>
    <dbReference type="NCBI Taxonomy" id="173856"/>
    <lineage>
        <taxon>Bacteria</taxon>
        <taxon>Bacillati</taxon>
        <taxon>Actinomycetota</taxon>
        <taxon>Actinomycetes</taxon>
        <taxon>Kitasatosporales</taxon>
        <taxon>Streptomycetaceae</taxon>
        <taxon>Streptomyces</taxon>
    </lineage>
</organism>
<keyword evidence="3" id="KW-0804">Transcription</keyword>
<comment type="caution">
    <text evidence="5">The sequence shown here is derived from an EMBL/GenBank/DDBJ whole genome shotgun (WGS) entry which is preliminary data.</text>
</comment>
<dbReference type="InterPro" id="IPR000524">
    <property type="entry name" value="Tscrpt_reg_HTH_GntR"/>
</dbReference>
<keyword evidence="1" id="KW-0805">Transcription regulation</keyword>
<dbReference type="PANTHER" id="PTHR44846">
    <property type="entry name" value="MANNOSYL-D-GLYCERATE TRANSPORT/METABOLISM SYSTEM REPRESSOR MNGR-RELATED"/>
    <property type="match status" value="1"/>
</dbReference>
<dbReference type="Proteomes" id="UP001500886">
    <property type="component" value="Unassembled WGS sequence"/>
</dbReference>
<accession>A0ABN3TXC1</accession>
<dbReference type="Gene3D" id="3.40.1410.10">
    <property type="entry name" value="Chorismate lyase-like"/>
    <property type="match status" value="1"/>
</dbReference>
<dbReference type="SMART" id="SM00345">
    <property type="entry name" value="HTH_GNTR"/>
    <property type="match status" value="1"/>
</dbReference>
<dbReference type="InterPro" id="IPR011663">
    <property type="entry name" value="UTRA"/>
</dbReference>
<dbReference type="PANTHER" id="PTHR44846:SF17">
    <property type="entry name" value="GNTR-FAMILY TRANSCRIPTIONAL REGULATOR"/>
    <property type="match status" value="1"/>
</dbReference>
<evidence type="ECO:0000256" key="3">
    <source>
        <dbReference type="ARBA" id="ARBA00023163"/>
    </source>
</evidence>
<evidence type="ECO:0000259" key="4">
    <source>
        <dbReference type="PROSITE" id="PS50949"/>
    </source>
</evidence>
<dbReference type="Gene3D" id="1.10.10.10">
    <property type="entry name" value="Winged helix-like DNA-binding domain superfamily/Winged helix DNA-binding domain"/>
    <property type="match status" value="1"/>
</dbReference>
<dbReference type="SUPFAM" id="SSF64288">
    <property type="entry name" value="Chorismate lyase-like"/>
    <property type="match status" value="1"/>
</dbReference>
<gene>
    <name evidence="5" type="ORF">GCM10010315_40550</name>
</gene>
<keyword evidence="6" id="KW-1185">Reference proteome</keyword>
<evidence type="ECO:0000256" key="1">
    <source>
        <dbReference type="ARBA" id="ARBA00023015"/>
    </source>
</evidence>
<dbReference type="PROSITE" id="PS50949">
    <property type="entry name" value="HTH_GNTR"/>
    <property type="match status" value="1"/>
</dbReference>
<name>A0ABN3TXC1_9ACTN</name>
<reference evidence="5 6" key="1">
    <citation type="journal article" date="2019" name="Int. J. Syst. Evol. Microbiol.">
        <title>The Global Catalogue of Microorganisms (GCM) 10K type strain sequencing project: providing services to taxonomists for standard genome sequencing and annotation.</title>
        <authorList>
            <consortium name="The Broad Institute Genomics Platform"/>
            <consortium name="The Broad Institute Genome Sequencing Center for Infectious Disease"/>
            <person name="Wu L."/>
            <person name="Ma J."/>
        </authorList>
    </citation>
    <scope>NUCLEOTIDE SEQUENCE [LARGE SCALE GENOMIC DNA]</scope>
    <source>
        <strain evidence="5 6">JCM 4542</strain>
    </source>
</reference>
<feature type="domain" description="HTH gntR-type" evidence="4">
    <location>
        <begin position="57"/>
        <end position="125"/>
    </location>
</feature>
<dbReference type="InterPro" id="IPR028978">
    <property type="entry name" value="Chorismate_lyase_/UTRA_dom_sf"/>
</dbReference>
<evidence type="ECO:0000313" key="5">
    <source>
        <dbReference type="EMBL" id="GAA2720353.1"/>
    </source>
</evidence>
<evidence type="ECO:0000256" key="2">
    <source>
        <dbReference type="ARBA" id="ARBA00023125"/>
    </source>
</evidence>
<sequence>MLGCSVPTTAKQKFRKEDKMFRKELLVWLQHTPFRPVRSGSDGRAGRSGMTDASSAQRVFVDIADQLRSDIAQGVYADGERLPSEDGLAANFGVSSRTINRAVDLLKNDGHAIGRRGSGVYAQTPLAIRYKPCRDPAEPPGRAGAWAAGELRAFDIDLIGVTAEQPPAGVASVLGLGTEQTALTWTARFSVQGRPVMLTRTFVPAELVPATCAAKGDASPRRLTVLLSDLGLSPAEGVVETRGRAPSGEDCDLLDIPVGRFVLDSRVTVWDAQKRALAVEQTVMDTAAFVVAHSINLGEAG</sequence>
<dbReference type="Pfam" id="PF00392">
    <property type="entry name" value="GntR"/>
    <property type="match status" value="1"/>
</dbReference>
<dbReference type="SUPFAM" id="SSF46785">
    <property type="entry name" value="Winged helix' DNA-binding domain"/>
    <property type="match status" value="1"/>
</dbReference>
<dbReference type="EMBL" id="BAAASL010000015">
    <property type="protein sequence ID" value="GAA2720353.1"/>
    <property type="molecule type" value="Genomic_DNA"/>
</dbReference>
<dbReference type="InterPro" id="IPR050679">
    <property type="entry name" value="Bact_HTH_transcr_reg"/>
</dbReference>
<protein>
    <recommendedName>
        <fullName evidence="4">HTH gntR-type domain-containing protein</fullName>
    </recommendedName>
</protein>
<dbReference type="Pfam" id="PF07702">
    <property type="entry name" value="UTRA"/>
    <property type="match status" value="1"/>
</dbReference>